<dbReference type="EMBL" id="CP080467">
    <property type="protein sequence ID" value="UNO50255.1"/>
    <property type="molecule type" value="Genomic_DNA"/>
</dbReference>
<feature type="binding site" evidence="8 12">
    <location>
        <position position="358"/>
    </location>
    <ligand>
        <name>substrate</name>
    </ligand>
</feature>
<dbReference type="eggNOG" id="COG0141">
    <property type="taxonomic scope" value="Bacteria"/>
</dbReference>
<evidence type="ECO:0000256" key="11">
    <source>
        <dbReference type="PIRSR" id="PIRSR000099-2"/>
    </source>
</evidence>
<evidence type="ECO:0000256" key="13">
    <source>
        <dbReference type="PIRSR" id="PIRSR000099-4"/>
    </source>
</evidence>
<feature type="binding site" evidence="8 11">
    <location>
        <position position="211"/>
    </location>
    <ligand>
        <name>NAD(+)</name>
        <dbReference type="ChEBI" id="CHEBI:57540"/>
    </ligand>
</feature>
<dbReference type="Gene3D" id="3.40.50.1980">
    <property type="entry name" value="Nitrogenase molybdenum iron protein domain"/>
    <property type="match status" value="2"/>
</dbReference>
<evidence type="ECO:0000256" key="1">
    <source>
        <dbReference type="ARBA" id="ARBA00003850"/>
    </source>
</evidence>
<feature type="binding site" evidence="8 13">
    <location>
        <position position="358"/>
    </location>
    <ligand>
        <name>Zn(2+)</name>
        <dbReference type="ChEBI" id="CHEBI:29105"/>
    </ligand>
</feature>
<name>T0CW30_ALIAG</name>
<feature type="binding site" evidence="8 12">
    <location>
        <position position="259"/>
    </location>
    <ligand>
        <name>substrate</name>
    </ligand>
</feature>
<dbReference type="PIRSF" id="PIRSF000099">
    <property type="entry name" value="Histidinol_dh"/>
    <property type="match status" value="1"/>
</dbReference>
<feature type="binding site" evidence="8 12">
    <location>
        <position position="256"/>
    </location>
    <ligand>
        <name>substrate</name>
    </ligand>
</feature>
<evidence type="ECO:0000256" key="7">
    <source>
        <dbReference type="ARBA" id="ARBA00049489"/>
    </source>
</evidence>
<proteinExistence type="inferred from homology"/>
<dbReference type="PRINTS" id="PR00083">
    <property type="entry name" value="HOLDHDRGNASE"/>
</dbReference>
<dbReference type="EC" id="1.1.1.23" evidence="3 8"/>
<feature type="binding site" evidence="8 13">
    <location>
        <position position="417"/>
    </location>
    <ligand>
        <name>Zn(2+)</name>
        <dbReference type="ChEBI" id="CHEBI:29105"/>
    </ligand>
</feature>
<reference evidence="16" key="1">
    <citation type="journal article" date="2022" name="G3 (Bethesda)">
        <title>Unveiling the complete genome sequence of Alicyclobacillus acidoterrestris DSM 3922T, a taint-producing strain.</title>
        <authorList>
            <person name="Leonardo I.C."/>
            <person name="Barreto Crespo M.T."/>
            <person name="Gaspar F.B."/>
        </authorList>
    </citation>
    <scope>NUCLEOTIDE SEQUENCE [LARGE SCALE GENOMIC DNA]</scope>
    <source>
        <strain evidence="16">DSM 3922</strain>
    </source>
</reference>
<keyword evidence="4 8" id="KW-0479">Metal-binding</keyword>
<feature type="binding site" evidence="8 13">
    <location>
        <position position="259"/>
    </location>
    <ligand>
        <name>Zn(2+)</name>
        <dbReference type="ChEBI" id="CHEBI:29105"/>
    </ligand>
</feature>
<dbReference type="FunFam" id="3.40.50.1980:FF:000026">
    <property type="entry name" value="Histidinol dehydrogenase"/>
    <property type="match status" value="1"/>
</dbReference>
<dbReference type="Pfam" id="PF00815">
    <property type="entry name" value="Histidinol_dh"/>
    <property type="match status" value="1"/>
</dbReference>
<dbReference type="InterPro" id="IPR022695">
    <property type="entry name" value="Histidinol_DH_monofunct"/>
</dbReference>
<dbReference type="Proteomes" id="UP000829401">
    <property type="component" value="Chromosome"/>
</dbReference>
<evidence type="ECO:0000256" key="5">
    <source>
        <dbReference type="ARBA" id="ARBA00022833"/>
    </source>
</evidence>
<comment type="similarity">
    <text evidence="2 8 9 14">Belongs to the histidinol dehydrogenase family.</text>
</comment>
<protein>
    <recommendedName>
        <fullName evidence="3 8">Histidinol dehydrogenase</fullName>
        <shortName evidence="8">HDH</shortName>
        <ecNumber evidence="3 8">1.1.1.23</ecNumber>
    </recommendedName>
</protein>
<dbReference type="KEGG" id="aaco:K1I37_07210"/>
<accession>T0CW30</accession>
<dbReference type="Gene3D" id="1.20.5.1300">
    <property type="match status" value="1"/>
</dbReference>
<dbReference type="HAMAP" id="MF_01024">
    <property type="entry name" value="HisD"/>
    <property type="match status" value="1"/>
</dbReference>
<dbReference type="PANTHER" id="PTHR21256:SF2">
    <property type="entry name" value="HISTIDINE BIOSYNTHESIS TRIFUNCTIONAL PROTEIN"/>
    <property type="match status" value="1"/>
</dbReference>
<dbReference type="RefSeq" id="WP_021297612.1">
    <property type="nucleotide sequence ID" value="NZ_AURB01000156.1"/>
</dbReference>
<evidence type="ECO:0000256" key="12">
    <source>
        <dbReference type="PIRSR" id="PIRSR000099-3"/>
    </source>
</evidence>
<evidence type="ECO:0000256" key="6">
    <source>
        <dbReference type="ARBA" id="ARBA00023002"/>
    </source>
</evidence>
<feature type="binding site" evidence="8 11">
    <location>
        <position position="188"/>
    </location>
    <ligand>
        <name>NAD(+)</name>
        <dbReference type="ChEBI" id="CHEBI:57540"/>
    </ligand>
</feature>
<dbReference type="GO" id="GO:0004399">
    <property type="term" value="F:histidinol dehydrogenase activity"/>
    <property type="evidence" value="ECO:0007669"/>
    <property type="project" value="UniProtKB-UniRule"/>
</dbReference>
<dbReference type="GO" id="GO:0051287">
    <property type="term" value="F:NAD binding"/>
    <property type="evidence" value="ECO:0007669"/>
    <property type="project" value="InterPro"/>
</dbReference>
<keyword evidence="6 8" id="KW-0560">Oxidoreductase</keyword>
<dbReference type="OrthoDB" id="9805269at2"/>
<keyword evidence="8 11" id="KW-0520">NAD</keyword>
<keyword evidence="8" id="KW-0028">Amino-acid biosynthesis</keyword>
<comment type="catalytic activity">
    <reaction evidence="7 8">
        <text>L-histidinol + 2 NAD(+) + H2O = L-histidine + 2 NADH + 3 H(+)</text>
        <dbReference type="Rhea" id="RHEA:20641"/>
        <dbReference type="ChEBI" id="CHEBI:15377"/>
        <dbReference type="ChEBI" id="CHEBI:15378"/>
        <dbReference type="ChEBI" id="CHEBI:57540"/>
        <dbReference type="ChEBI" id="CHEBI:57595"/>
        <dbReference type="ChEBI" id="CHEBI:57699"/>
        <dbReference type="ChEBI" id="CHEBI:57945"/>
        <dbReference type="EC" id="1.1.1.23"/>
    </reaction>
</comment>
<evidence type="ECO:0000256" key="10">
    <source>
        <dbReference type="PIRSR" id="PIRSR000099-1"/>
    </source>
</evidence>
<feature type="binding site" evidence="8 12">
    <location>
        <position position="412"/>
    </location>
    <ligand>
        <name>substrate</name>
    </ligand>
</feature>
<dbReference type="PROSITE" id="PS00611">
    <property type="entry name" value="HISOL_DEHYDROGENASE"/>
    <property type="match status" value="1"/>
</dbReference>
<dbReference type="AlphaFoldDB" id="T0CW30"/>
<comment type="function">
    <text evidence="1 8">Catalyzes the sequential NAD-dependent oxidations of L-histidinol to L-histidinaldehyde and then to L-histidine.</text>
</comment>
<feature type="binding site" evidence="8 11">
    <location>
        <position position="126"/>
    </location>
    <ligand>
        <name>NAD(+)</name>
        <dbReference type="ChEBI" id="CHEBI:57540"/>
    </ligand>
</feature>
<evidence type="ECO:0000256" key="3">
    <source>
        <dbReference type="ARBA" id="ARBA00012965"/>
    </source>
</evidence>
<evidence type="ECO:0000256" key="2">
    <source>
        <dbReference type="ARBA" id="ARBA00010178"/>
    </source>
</evidence>
<comment type="cofactor">
    <cofactor evidence="8 13">
        <name>Zn(2+)</name>
        <dbReference type="ChEBI" id="CHEBI:29105"/>
    </cofactor>
    <text evidence="8 13">Binds 1 zinc ion per subunit.</text>
</comment>
<gene>
    <name evidence="8 15" type="primary">hisD</name>
    <name evidence="15" type="ORF">K1I37_07210</name>
</gene>
<dbReference type="InterPro" id="IPR016161">
    <property type="entry name" value="Ald_DH/histidinol_DH"/>
</dbReference>
<dbReference type="STRING" id="1356854.N007_12775"/>
<evidence type="ECO:0000256" key="14">
    <source>
        <dbReference type="RuleBase" id="RU004175"/>
    </source>
</evidence>
<dbReference type="SUPFAM" id="SSF53720">
    <property type="entry name" value="ALDH-like"/>
    <property type="match status" value="1"/>
</dbReference>
<feature type="binding site" evidence="8 12">
    <location>
        <position position="234"/>
    </location>
    <ligand>
        <name>substrate</name>
    </ligand>
</feature>
<comment type="pathway">
    <text evidence="8">Amino-acid biosynthesis; L-histidine biosynthesis; L-histidine from 5-phospho-alpha-D-ribose 1-diphosphate: step 9/9.</text>
</comment>
<dbReference type="GO" id="GO:0008270">
    <property type="term" value="F:zinc ion binding"/>
    <property type="evidence" value="ECO:0007669"/>
    <property type="project" value="UniProtKB-UniRule"/>
</dbReference>
<keyword evidence="16" id="KW-1185">Reference proteome</keyword>
<dbReference type="InterPro" id="IPR012131">
    <property type="entry name" value="Hstdl_DH"/>
</dbReference>
<sequence length="433" mass="46025">MTVKIVEGTAFSWQRTASAAPDEARRVADIVADVRARGDAALRAWTAQLDGLASAAEAAFSLRVPVEALEAAYQATPAETLEALRAAADRIRTFHEAQWPEDFTLYGENGEQMGMVWRSLRRVGVYAPGGRGAYPSTVLMDVIPAQVAGVASIALCSPPGPDGLPHRDVLAAAYLLGIDEVYRVGGAQAIAALAYGTESVQRVDKIVGPGNLYVALAKRQVMGDVGIDSIAGPSEVFIVAGEEANPKFVAADMLAQAEHDTEAGAVCVSTSEKLLQAVQRELERQLADLPRSSIAQAALERWGALVHVDNLEQAMDILNEAAPEHVELLMDDAAAWLPAISRAGAVFLGHDTPEPVGDYYAGSNHVLPTHGSASFASGLGVHDFLRRMSVVAYNRETLSLHAKHIVTLARAESLEAHARAVLIRGEEESTDGN</sequence>
<keyword evidence="8" id="KW-0368">Histidine biosynthesis</keyword>
<evidence type="ECO:0000256" key="9">
    <source>
        <dbReference type="PIRNR" id="PIRNR000099"/>
    </source>
</evidence>
<feature type="binding site" evidence="8 12">
    <location>
        <position position="325"/>
    </location>
    <ligand>
        <name>substrate</name>
    </ligand>
</feature>
<feature type="binding site" evidence="8 13">
    <location>
        <position position="256"/>
    </location>
    <ligand>
        <name>Zn(2+)</name>
        <dbReference type="ChEBI" id="CHEBI:29105"/>
    </ligand>
</feature>
<dbReference type="NCBIfam" id="TIGR00069">
    <property type="entry name" value="hisD"/>
    <property type="match status" value="1"/>
</dbReference>
<feature type="active site" description="Proton acceptor" evidence="8 10">
    <location>
        <position position="325"/>
    </location>
</feature>
<dbReference type="InterPro" id="IPR001692">
    <property type="entry name" value="Histidinol_DH_CS"/>
</dbReference>
<evidence type="ECO:0000313" key="16">
    <source>
        <dbReference type="Proteomes" id="UP000829401"/>
    </source>
</evidence>
<dbReference type="GO" id="GO:0000105">
    <property type="term" value="P:L-histidine biosynthetic process"/>
    <property type="evidence" value="ECO:0007669"/>
    <property type="project" value="UniProtKB-UniRule"/>
</dbReference>
<keyword evidence="5 8" id="KW-0862">Zinc</keyword>
<dbReference type="PANTHER" id="PTHR21256">
    <property type="entry name" value="HISTIDINOL DEHYDROGENASE HDH"/>
    <property type="match status" value="1"/>
</dbReference>
<evidence type="ECO:0000256" key="4">
    <source>
        <dbReference type="ARBA" id="ARBA00022723"/>
    </source>
</evidence>
<evidence type="ECO:0000313" key="15">
    <source>
        <dbReference type="EMBL" id="UNO50255.1"/>
    </source>
</evidence>
<accession>A0A9E6ZTM1</accession>
<evidence type="ECO:0000256" key="8">
    <source>
        <dbReference type="HAMAP-Rule" id="MF_01024"/>
    </source>
</evidence>
<feature type="active site" description="Proton acceptor" evidence="8 10">
    <location>
        <position position="324"/>
    </location>
</feature>
<dbReference type="FunFam" id="3.40.50.1980:FF:000001">
    <property type="entry name" value="Histidinol dehydrogenase"/>
    <property type="match status" value="1"/>
</dbReference>
<feature type="binding site" evidence="8 12">
    <location>
        <position position="417"/>
    </location>
    <ligand>
        <name>substrate</name>
    </ligand>
</feature>
<dbReference type="CDD" id="cd06572">
    <property type="entry name" value="Histidinol_dh"/>
    <property type="match status" value="1"/>
</dbReference>
<dbReference type="GO" id="GO:0005829">
    <property type="term" value="C:cytosol"/>
    <property type="evidence" value="ECO:0007669"/>
    <property type="project" value="TreeGrafter"/>
</dbReference>
<organism evidence="15 16">
    <name type="scientific">Alicyclobacillus acidoterrestris (strain ATCC 49025 / DSM 3922 / CIP 106132 / NCIMB 13137 / GD3B)</name>
    <dbReference type="NCBI Taxonomy" id="1356854"/>
    <lineage>
        <taxon>Bacteria</taxon>
        <taxon>Bacillati</taxon>
        <taxon>Bacillota</taxon>
        <taxon>Bacilli</taxon>
        <taxon>Bacillales</taxon>
        <taxon>Alicyclobacillaceae</taxon>
        <taxon>Alicyclobacillus</taxon>
    </lineage>
</organism>